<dbReference type="InterPro" id="IPR019241">
    <property type="entry name" value="DUF2197"/>
</dbReference>
<organism evidence="1 2">
    <name type="scientific">Lysinibacillus fusiformis</name>
    <dbReference type="NCBI Taxonomy" id="28031"/>
    <lineage>
        <taxon>Bacteria</taxon>
        <taxon>Bacillati</taxon>
        <taxon>Bacillota</taxon>
        <taxon>Bacilli</taxon>
        <taxon>Bacillales</taxon>
        <taxon>Bacillaceae</taxon>
        <taxon>Lysinibacillus</taxon>
    </lineage>
</organism>
<dbReference type="Pfam" id="PF09963">
    <property type="entry name" value="DUF2197"/>
    <property type="match status" value="1"/>
</dbReference>
<name>A0A2I0UVC6_9BACI</name>
<comment type="caution">
    <text evidence="1">The sequence shown here is derived from an EMBL/GenBank/DDBJ whole genome shotgun (WGS) entry which is preliminary data.</text>
</comment>
<accession>A0A2I0UVC6</accession>
<proteinExistence type="predicted"/>
<dbReference type="AlphaFoldDB" id="A0A2I0UVC6"/>
<gene>
    <name evidence="1" type="ORF">CRI88_20560</name>
</gene>
<reference evidence="1 2" key="1">
    <citation type="submission" date="2017-10" db="EMBL/GenBank/DDBJ databases">
        <title>Draft genome of Lysinibacillus fusiformis strain Juneja, a laboratory-derived pathogen of Drosophila melanogaster.</title>
        <authorList>
            <person name="Smith B.R."/>
            <person name="Unckless R.L."/>
        </authorList>
    </citation>
    <scope>NUCLEOTIDE SEQUENCE [LARGE SCALE GENOMIC DNA]</scope>
    <source>
        <strain evidence="1 2">Juneja</strain>
    </source>
</reference>
<protein>
    <submittedName>
        <fullName evidence="1">DUF2197 domain-containing protein</fullName>
    </submittedName>
</protein>
<sequence length="55" mass="6877">MQYEAVCTSCKKPFKLMEGEEQYKQMKERKSRLFYCEDCKHKIRFDAIRNFFSYY</sequence>
<dbReference type="Proteomes" id="UP000234956">
    <property type="component" value="Unassembled WGS sequence"/>
</dbReference>
<evidence type="ECO:0000313" key="2">
    <source>
        <dbReference type="Proteomes" id="UP000234956"/>
    </source>
</evidence>
<evidence type="ECO:0000313" key="1">
    <source>
        <dbReference type="EMBL" id="PKU49981.1"/>
    </source>
</evidence>
<dbReference type="EMBL" id="PDFK01000010">
    <property type="protein sequence ID" value="PKU49981.1"/>
    <property type="molecule type" value="Genomic_DNA"/>
</dbReference>